<dbReference type="CDD" id="cd00124">
    <property type="entry name" value="MYSc"/>
    <property type="match status" value="1"/>
</dbReference>
<dbReference type="GO" id="GO:0005737">
    <property type="term" value="C:cytoplasm"/>
    <property type="evidence" value="ECO:0007669"/>
    <property type="project" value="TreeGrafter"/>
</dbReference>
<feature type="region of interest" description="Disordered" evidence="4">
    <location>
        <begin position="188"/>
        <end position="230"/>
    </location>
</feature>
<keyword evidence="3" id="KW-0518">Myosin</keyword>
<dbReference type="GO" id="GO:0005524">
    <property type="term" value="F:ATP binding"/>
    <property type="evidence" value="ECO:0007669"/>
    <property type="project" value="UniProtKB-UniRule"/>
</dbReference>
<feature type="region of interest" description="Disordered" evidence="4">
    <location>
        <begin position="68"/>
        <end position="171"/>
    </location>
</feature>
<dbReference type="GO" id="GO:0000146">
    <property type="term" value="F:microfilament motor activity"/>
    <property type="evidence" value="ECO:0007669"/>
    <property type="project" value="TreeGrafter"/>
</dbReference>
<dbReference type="Pfam" id="PF00063">
    <property type="entry name" value="Myosin_head"/>
    <property type="match status" value="1"/>
</dbReference>
<feature type="domain" description="Myosin motor" evidence="5">
    <location>
        <begin position="411"/>
        <end position="1355"/>
    </location>
</feature>
<dbReference type="InterPro" id="IPR001609">
    <property type="entry name" value="Myosin_head_motor_dom-like"/>
</dbReference>
<evidence type="ECO:0000313" key="6">
    <source>
        <dbReference type="EMBL" id="KAG7364457.1"/>
    </source>
</evidence>
<dbReference type="PANTHER" id="PTHR13140">
    <property type="entry name" value="MYOSIN"/>
    <property type="match status" value="1"/>
</dbReference>
<evidence type="ECO:0000259" key="5">
    <source>
        <dbReference type="PROSITE" id="PS51456"/>
    </source>
</evidence>
<dbReference type="Proteomes" id="UP000693970">
    <property type="component" value="Unassembled WGS sequence"/>
</dbReference>
<gene>
    <name evidence="6" type="ORF">IV203_037659</name>
</gene>
<keyword evidence="7" id="KW-1185">Reference proteome</keyword>
<dbReference type="SMART" id="SM00242">
    <property type="entry name" value="MYSc"/>
    <property type="match status" value="1"/>
</dbReference>
<keyword evidence="1 3" id="KW-0547">Nucleotide-binding</keyword>
<proteinExistence type="inferred from homology"/>
<keyword evidence="3" id="KW-0009">Actin-binding</keyword>
<reference evidence="6" key="1">
    <citation type="journal article" date="2021" name="Sci. Rep.">
        <title>Diploid genomic architecture of Nitzschia inconspicua, an elite biomass production diatom.</title>
        <authorList>
            <person name="Oliver A."/>
            <person name="Podell S."/>
            <person name="Pinowska A."/>
            <person name="Traller J.C."/>
            <person name="Smith S.R."/>
            <person name="McClure R."/>
            <person name="Beliaev A."/>
            <person name="Bohutskyi P."/>
            <person name="Hill E.A."/>
            <person name="Rabines A."/>
            <person name="Zheng H."/>
            <person name="Allen L.Z."/>
            <person name="Kuo A."/>
            <person name="Grigoriev I.V."/>
            <person name="Allen A.E."/>
            <person name="Hazlebeck D."/>
            <person name="Allen E.E."/>
        </authorList>
    </citation>
    <scope>NUCLEOTIDE SEQUENCE</scope>
    <source>
        <strain evidence="6">Hildebrandi</strain>
    </source>
</reference>
<feature type="binding site" evidence="3">
    <location>
        <begin position="520"/>
        <end position="527"/>
    </location>
    <ligand>
        <name>ATP</name>
        <dbReference type="ChEBI" id="CHEBI:30616"/>
    </ligand>
</feature>
<feature type="compositionally biased region" description="Basic and acidic residues" evidence="4">
    <location>
        <begin position="587"/>
        <end position="598"/>
    </location>
</feature>
<accession>A0A9K3LLV8</accession>
<feature type="compositionally biased region" description="Polar residues" evidence="4">
    <location>
        <begin position="86"/>
        <end position="103"/>
    </location>
</feature>
<dbReference type="GO" id="GO:0016020">
    <property type="term" value="C:membrane"/>
    <property type="evidence" value="ECO:0007669"/>
    <property type="project" value="TreeGrafter"/>
</dbReference>
<feature type="region of interest" description="Disordered" evidence="4">
    <location>
        <begin position="558"/>
        <end position="605"/>
    </location>
</feature>
<dbReference type="PANTHER" id="PTHR13140:SF845">
    <property type="entry name" value="MYOSIN-LIKE PROTEIN"/>
    <property type="match status" value="1"/>
</dbReference>
<feature type="region of interest" description="Actin-binding" evidence="3">
    <location>
        <begin position="1090"/>
        <end position="1112"/>
    </location>
</feature>
<dbReference type="GO" id="GO:0051015">
    <property type="term" value="F:actin filament binding"/>
    <property type="evidence" value="ECO:0007669"/>
    <property type="project" value="TreeGrafter"/>
</dbReference>
<feature type="compositionally biased region" description="Low complexity" evidence="4">
    <location>
        <begin position="116"/>
        <end position="158"/>
    </location>
</feature>
<evidence type="ECO:0000256" key="1">
    <source>
        <dbReference type="ARBA" id="ARBA00022741"/>
    </source>
</evidence>
<organism evidence="6 7">
    <name type="scientific">Nitzschia inconspicua</name>
    <dbReference type="NCBI Taxonomy" id="303405"/>
    <lineage>
        <taxon>Eukaryota</taxon>
        <taxon>Sar</taxon>
        <taxon>Stramenopiles</taxon>
        <taxon>Ochrophyta</taxon>
        <taxon>Bacillariophyta</taxon>
        <taxon>Bacillariophyceae</taxon>
        <taxon>Bacillariophycidae</taxon>
        <taxon>Bacillariales</taxon>
        <taxon>Bacillariaceae</taxon>
        <taxon>Nitzschia</taxon>
    </lineage>
</organism>
<evidence type="ECO:0000256" key="4">
    <source>
        <dbReference type="SAM" id="MobiDB-lite"/>
    </source>
</evidence>
<keyword evidence="2 3" id="KW-0067">ATP-binding</keyword>
<sequence>MKHSERQESGIALNARTNSFTRIYPGHTEIQVMVYSQRYFFHCNPPSVLIFGSSNCYRCQGNCRDTMKLPSSNEDRNTNDNILPHNLSNNTSIDSSFYSSTTTPEEDSFLSPKRCSSPGGTLSTTSASTLSTVPSPSGSSISGYSSSVCSTPSSTTTPPHSPSPPYKSILKNIKSGKNKQSHTLLLLLDEEATSPTKSSGTTKETGENTEHPILSKTHINRRMSSENNTNGTRVWVKKSAVEAVRNPRLSFKEKMNRKASITSSYHGSSIHGSMTSNYSRQTSFASGAGSITSFSSQRDLFGDNDSEIGSIGVPFLQTNNRSDEDWGWTPAYMVDSSNGKITIQLHEDNIITMANNNNPADVSSSSLMRSSIRDGKNGGGDSTIVLPASALKDGDIVMANEYQISTNGAMVCPDDLISLSHLHEPAVVECLQRRYKEDIIYTATGPVLLALNPFQSIRGLYGESTMERYWDKAEKNSRETLPPHVYAIADEAFRSMMRSLEQSLGKQNCLPCDQSILVSGESGAGKTVTTKFVMKYLAALSQRAGSLPEEKRAYEKVAENKKRASTAKPKVSITQKPAVPSWVKKSKPSDLDSSERSRRSLVQSDSADGFSNVTKLTGAGALNSIEAQVLQSNPIMESFGNARTMRNDNSSRFGKFIEIQFTQSGRLVGAQIETYLLEKVRLVTQSPGERNYHIFYEMLSGGMSADELQNYFIASTARADDFKICASGTYDRRDGVSDKETYRALRAAMQTMNFEPEEQMDVFATTAAILHASNLNFCDMDHCCSLDGQNVHLEPVCHLFGVSPDDLNQALCHLSITAGKESQVQQNLTLDQAEKGLEALVKATYGALFSYLVSRINDSISFHDEYMFDETGMPIPEMEKHRPCASIGVLDIFGFESFKRNSFEQLCINYCNEALQQQFNAFVLKNEQAEYEREGIEWSFIEFPENQDVIDLIDKRGSGILCILDDQCRAPGTSDRSLALDVYNKCKSHPRFSANRKQTAALQFCVHHYAGPVEYSTDGFVEKNRDELPKEATELLRNSLNPFIQLLAQIIESTTAEGSTNSNGDTPHKLRRQESTFGRATVGGQFRRQLRRLREKIDHMSPHYVRCLKPNDELVANNFDRAAVAEQLRCGGILEAVRVARAGYSNHYSHEDFLRRYRCLARNELNPLNPQPRNNGPPQPKKKWGPGAVTSTRDDGEVNGSAEYVAAASSCRTLVKSVYRMLQSEQKEDNNENTNTANTPSIPDPSPKCPSVTEKSSSCKLSTPPPAWARGGGSMRSNRTVGLPPAPFAIPSKTSRVNAGDSRPTGKSESSRASFAKNVGVTSNSSEWAKVGIQIGKTKVFLRHKAFEALERLRGQILSQAAVKLNSIFRMHLARTAYVHVRNAVRKSMHDLNAYQNDEWKESKEQDPDDQRLLEFFNRLNAMRHSFGGQSFSLVEVWATQMRESIHNPVPRSEWGKEAPSRPFKWALVDGLWIKNHDFEDSFEM</sequence>
<feature type="compositionally biased region" description="Low complexity" evidence="4">
    <location>
        <begin position="1165"/>
        <end position="1176"/>
    </location>
</feature>
<protein>
    <submittedName>
        <fullName evidence="6">Myosin H</fullName>
    </submittedName>
</protein>
<feature type="region of interest" description="Disordered" evidence="4">
    <location>
        <begin position="1055"/>
        <end position="1075"/>
    </location>
</feature>
<dbReference type="EMBL" id="JAGRRH010000009">
    <property type="protein sequence ID" value="KAG7364457.1"/>
    <property type="molecule type" value="Genomic_DNA"/>
</dbReference>
<dbReference type="GO" id="GO:0016459">
    <property type="term" value="C:myosin complex"/>
    <property type="evidence" value="ECO:0007669"/>
    <property type="project" value="UniProtKB-KW"/>
</dbReference>
<dbReference type="GO" id="GO:0007015">
    <property type="term" value="P:actin filament organization"/>
    <property type="evidence" value="ECO:0007669"/>
    <property type="project" value="TreeGrafter"/>
</dbReference>
<reference evidence="6" key="2">
    <citation type="submission" date="2021-04" db="EMBL/GenBank/DDBJ databases">
        <authorList>
            <person name="Podell S."/>
        </authorList>
    </citation>
    <scope>NUCLEOTIDE SEQUENCE</scope>
    <source>
        <strain evidence="6">Hildebrandi</strain>
    </source>
</reference>
<evidence type="ECO:0000313" key="7">
    <source>
        <dbReference type="Proteomes" id="UP000693970"/>
    </source>
</evidence>
<comment type="caution">
    <text evidence="6">The sequence shown here is derived from an EMBL/GenBank/DDBJ whole genome shotgun (WGS) entry which is preliminary data.</text>
</comment>
<evidence type="ECO:0000256" key="2">
    <source>
        <dbReference type="ARBA" id="ARBA00022840"/>
    </source>
</evidence>
<name>A0A9K3LLV8_9STRA</name>
<dbReference type="OrthoDB" id="40889at2759"/>
<dbReference type="PROSITE" id="PS51456">
    <property type="entry name" value="MYOSIN_MOTOR"/>
    <property type="match status" value="1"/>
</dbReference>
<evidence type="ECO:0000256" key="3">
    <source>
        <dbReference type="PROSITE-ProRule" id="PRU00782"/>
    </source>
</evidence>
<dbReference type="PROSITE" id="PS50096">
    <property type="entry name" value="IQ"/>
    <property type="match status" value="1"/>
</dbReference>
<comment type="similarity">
    <text evidence="3">Belongs to the TRAFAC class myosin-kinesin ATPase superfamily. Myosin family.</text>
</comment>
<feature type="region of interest" description="Disordered" evidence="4">
    <location>
        <begin position="1165"/>
        <end position="1197"/>
    </location>
</feature>
<feature type="region of interest" description="Disordered" evidence="4">
    <location>
        <begin position="1225"/>
        <end position="1314"/>
    </location>
</feature>
<feature type="compositionally biased region" description="Polar residues" evidence="4">
    <location>
        <begin position="193"/>
        <end position="203"/>
    </location>
</feature>
<keyword evidence="3" id="KW-0505">Motor protein</keyword>
<feature type="compositionally biased region" description="Polar residues" evidence="4">
    <location>
        <begin position="1055"/>
        <end position="1065"/>
    </location>
</feature>